<accession>A0A7R9HXM8</accession>
<protein>
    <submittedName>
        <fullName evidence="1">Uncharacterized protein</fullName>
    </submittedName>
</protein>
<evidence type="ECO:0000313" key="1">
    <source>
        <dbReference type="EMBL" id="CAD7439857.1"/>
    </source>
</evidence>
<reference evidence="1" key="1">
    <citation type="submission" date="2020-11" db="EMBL/GenBank/DDBJ databases">
        <authorList>
            <person name="Tran Van P."/>
        </authorList>
    </citation>
    <scope>NUCLEOTIDE SEQUENCE</scope>
</reference>
<dbReference type="AlphaFoldDB" id="A0A7R9HXM8"/>
<organism evidence="1">
    <name type="scientific">Timema bartmani</name>
    <dbReference type="NCBI Taxonomy" id="61472"/>
    <lineage>
        <taxon>Eukaryota</taxon>
        <taxon>Metazoa</taxon>
        <taxon>Ecdysozoa</taxon>
        <taxon>Arthropoda</taxon>
        <taxon>Hexapoda</taxon>
        <taxon>Insecta</taxon>
        <taxon>Pterygota</taxon>
        <taxon>Neoptera</taxon>
        <taxon>Polyneoptera</taxon>
        <taxon>Phasmatodea</taxon>
        <taxon>Timematodea</taxon>
        <taxon>Timematoidea</taxon>
        <taxon>Timematidae</taxon>
        <taxon>Timema</taxon>
    </lineage>
</organism>
<gene>
    <name evidence="1" type="ORF">TBIB3V08_LOCUS2401</name>
</gene>
<sequence>MKWGTILGKCDGWKIIDEVTHANTTPSLVTELWMVLTGWVSLISCVATVASPWQVFKKGVGGWKRFVRAIKGLRRGIDRYTLRFHAGVNFCKWWERLTVGLTVCARARQYFLQSAPVVIADNVVERSEHIRVWNHRKRSGEFVFTGCYCESSFISRSRQMDVARMQIHTFFERTVLPARHRFVYERLLALKERVGGGWRRKLRECEGVGSNDQIGTVGAGGHLFPEKESPFPVLLCLLSTAEYVPHVTVVLYSIQLQYTISFPNRRKPTISYLTTIAQNDGHQPQCKHYIGVRDSAAPVQISHWGLIHEWAGVYTVMKPKVFWKV</sequence>
<dbReference type="EMBL" id="OD564807">
    <property type="protein sequence ID" value="CAD7439857.1"/>
    <property type="molecule type" value="Genomic_DNA"/>
</dbReference>
<proteinExistence type="predicted"/>
<name>A0A7R9HXM8_9NEOP</name>